<protein>
    <submittedName>
        <fullName evidence="2">Uncharacterized protein</fullName>
    </submittedName>
</protein>
<evidence type="ECO:0000313" key="2">
    <source>
        <dbReference type="EMBL" id="VEI01177.1"/>
    </source>
</evidence>
<feature type="transmembrane region" description="Helical" evidence="1">
    <location>
        <begin position="86"/>
        <end position="104"/>
    </location>
</feature>
<name>A0A3S4VGL1_9FLAO</name>
<accession>A0A3S4VGL1</accession>
<dbReference type="EMBL" id="LR134441">
    <property type="protein sequence ID" value="VEI01177.1"/>
    <property type="molecule type" value="Genomic_DNA"/>
</dbReference>
<feature type="transmembrane region" description="Helical" evidence="1">
    <location>
        <begin position="57"/>
        <end position="74"/>
    </location>
</feature>
<dbReference type="AlphaFoldDB" id="A0A3S4VGL1"/>
<evidence type="ECO:0000313" key="3">
    <source>
        <dbReference type="Proteomes" id="UP000270036"/>
    </source>
</evidence>
<keyword evidence="1" id="KW-0472">Membrane</keyword>
<feature type="transmembrane region" description="Helical" evidence="1">
    <location>
        <begin position="25"/>
        <end position="45"/>
    </location>
</feature>
<evidence type="ECO:0000256" key="1">
    <source>
        <dbReference type="SAM" id="Phobius"/>
    </source>
</evidence>
<keyword evidence="1" id="KW-1133">Transmembrane helix</keyword>
<dbReference type="Proteomes" id="UP000270036">
    <property type="component" value="Chromosome"/>
</dbReference>
<dbReference type="STRING" id="266748.HY04_07875"/>
<proteinExistence type="predicted"/>
<keyword evidence="1" id="KW-0812">Transmembrane</keyword>
<organism evidence="2 3">
    <name type="scientific">Kaistella antarctica</name>
    <dbReference type="NCBI Taxonomy" id="266748"/>
    <lineage>
        <taxon>Bacteria</taxon>
        <taxon>Pseudomonadati</taxon>
        <taxon>Bacteroidota</taxon>
        <taxon>Flavobacteriia</taxon>
        <taxon>Flavobacteriales</taxon>
        <taxon>Weeksellaceae</taxon>
        <taxon>Chryseobacterium group</taxon>
        <taxon>Kaistella</taxon>
    </lineage>
</organism>
<reference evidence="2 3" key="1">
    <citation type="submission" date="2018-12" db="EMBL/GenBank/DDBJ databases">
        <authorList>
            <consortium name="Pathogen Informatics"/>
        </authorList>
    </citation>
    <scope>NUCLEOTIDE SEQUENCE [LARGE SCALE GENOMIC DNA]</scope>
    <source>
        <strain evidence="2 3">NCTC13489</strain>
    </source>
</reference>
<gene>
    <name evidence="2" type="ORF">NCTC13489_02585</name>
</gene>
<sequence length="116" mass="13231">MAGIFLSLMKRFYIMKSELLVPKNILFALIAFGFLFNFSALSFDFEKMGIPLEVSNVLISLGLISSFIATIILIVDVFKNNVNAKYIWTVAFLFSGGLIGFFYLRSRDYYLKISNQ</sequence>
<dbReference type="KEGG" id="cant:NCTC13489_02585"/>